<dbReference type="PIRSF" id="PIRSF005799">
    <property type="entry name" value="UDP-gal_transpt"/>
    <property type="match status" value="1"/>
</dbReference>
<feature type="transmembrane region" description="Helical" evidence="6">
    <location>
        <begin position="242"/>
        <end position="263"/>
    </location>
</feature>
<sequence>MSTSLHADHYYTTVAVLMQEVVKLVVSLVCIMAGESAISAPLRKLWGLRRQMLVLLVPSICYIGQNNLLYVGVANLPAAVAQVLVQTKLLWAAVFSITMLGKRFSKEAWASFIVLVAGVVLVNNAKGSGGGGSSSDLGVGAAVLGMIASMAAAALSGFAGVFLEKTFNKGSTTLLEMNVWLALISMPLQGLAMLQFDRVGILRNGLFHGFHRDTWGVILIQAVGGLLTSVVIKYAGNILKGFATAMALLSTSLIAIPMFGFRPTPARDFWLGLVLVCVATMMYSTNPITMLILRFSSTPPPPPPKDKRTFNRLKTEASPMVPAAADAEE</sequence>
<keyword evidence="4 6" id="KW-0472">Membrane</keyword>
<reference evidence="8" key="1">
    <citation type="journal article" date="2015" name="PLoS Genet.">
        <title>Genome Sequence and Transcriptome Analyses of Chrysochromulina tobin: Metabolic Tools for Enhanced Algal Fitness in the Prominent Order Prymnesiales (Haptophyceae).</title>
        <authorList>
            <person name="Hovde B.T."/>
            <person name="Deodato C.R."/>
            <person name="Hunsperger H.M."/>
            <person name="Ryken S.A."/>
            <person name="Yost W."/>
            <person name="Jha R.K."/>
            <person name="Patterson J."/>
            <person name="Monnat R.J. Jr."/>
            <person name="Barlow S.B."/>
            <person name="Starkenburg S.R."/>
            <person name="Cattolico R.A."/>
        </authorList>
    </citation>
    <scope>NUCLEOTIDE SEQUENCE</scope>
    <source>
        <strain evidence="8">CCMP291</strain>
    </source>
</reference>
<feature type="transmembrane region" description="Helical" evidence="6">
    <location>
        <begin position="108"/>
        <end position="125"/>
    </location>
</feature>
<evidence type="ECO:0000256" key="4">
    <source>
        <dbReference type="ARBA" id="ARBA00023136"/>
    </source>
</evidence>
<dbReference type="OrthoDB" id="408493at2759"/>
<evidence type="ECO:0000256" key="1">
    <source>
        <dbReference type="ARBA" id="ARBA00004141"/>
    </source>
</evidence>
<feature type="transmembrane region" description="Helical" evidence="6">
    <location>
        <begin position="21"/>
        <end position="40"/>
    </location>
</feature>
<proteinExistence type="predicted"/>
<evidence type="ECO:0000256" key="2">
    <source>
        <dbReference type="ARBA" id="ARBA00022692"/>
    </source>
</evidence>
<dbReference type="NCBIfam" id="TIGR00803">
    <property type="entry name" value="nst"/>
    <property type="match status" value="1"/>
</dbReference>
<feature type="transmembrane region" description="Helical" evidence="6">
    <location>
        <begin position="79"/>
        <end position="101"/>
    </location>
</feature>
<feature type="region of interest" description="Disordered" evidence="5">
    <location>
        <begin position="299"/>
        <end position="329"/>
    </location>
</feature>
<dbReference type="Pfam" id="PF04142">
    <property type="entry name" value="Nuc_sug_transp"/>
    <property type="match status" value="1"/>
</dbReference>
<protein>
    <submittedName>
        <fullName evidence="7">Udp-n-acetylglucosamine transporter</fullName>
    </submittedName>
</protein>
<comment type="subcellular location">
    <subcellularLocation>
        <location evidence="1">Membrane</location>
        <topology evidence="1">Multi-pass membrane protein</topology>
    </subcellularLocation>
</comment>
<evidence type="ECO:0000256" key="3">
    <source>
        <dbReference type="ARBA" id="ARBA00022989"/>
    </source>
</evidence>
<name>A0A0M0JQM4_9EUKA</name>
<feature type="transmembrane region" description="Helical" evidence="6">
    <location>
        <begin position="137"/>
        <end position="163"/>
    </location>
</feature>
<dbReference type="PANTHER" id="PTHR10231">
    <property type="entry name" value="NUCLEOTIDE-SUGAR TRANSMEMBRANE TRANSPORTER"/>
    <property type="match status" value="1"/>
</dbReference>
<dbReference type="InterPro" id="IPR007271">
    <property type="entry name" value="Nuc_sug_transpt"/>
</dbReference>
<evidence type="ECO:0000256" key="5">
    <source>
        <dbReference type="SAM" id="MobiDB-lite"/>
    </source>
</evidence>
<dbReference type="Proteomes" id="UP000037460">
    <property type="component" value="Unassembled WGS sequence"/>
</dbReference>
<evidence type="ECO:0000256" key="6">
    <source>
        <dbReference type="SAM" id="Phobius"/>
    </source>
</evidence>
<dbReference type="AlphaFoldDB" id="A0A0M0JQM4"/>
<feature type="transmembrane region" description="Helical" evidence="6">
    <location>
        <begin position="269"/>
        <end position="293"/>
    </location>
</feature>
<keyword evidence="3 6" id="KW-1133">Transmembrane helix</keyword>
<dbReference type="EMBL" id="JWZX01002556">
    <property type="protein sequence ID" value="KOO28543.1"/>
    <property type="molecule type" value="Genomic_DNA"/>
</dbReference>
<comment type="caution">
    <text evidence="7">The sequence shown here is derived from an EMBL/GenBank/DDBJ whole genome shotgun (WGS) entry which is preliminary data.</text>
</comment>
<evidence type="ECO:0000313" key="7">
    <source>
        <dbReference type="EMBL" id="KOO28543.1"/>
    </source>
</evidence>
<accession>A0A0M0JQM4</accession>
<feature type="compositionally biased region" description="Basic and acidic residues" evidence="5">
    <location>
        <begin position="304"/>
        <end position="315"/>
    </location>
</feature>
<feature type="transmembrane region" description="Helical" evidence="6">
    <location>
        <begin position="52"/>
        <end position="73"/>
    </location>
</feature>
<organism evidence="7 8">
    <name type="scientific">Chrysochromulina tobinii</name>
    <dbReference type="NCBI Taxonomy" id="1460289"/>
    <lineage>
        <taxon>Eukaryota</taxon>
        <taxon>Haptista</taxon>
        <taxon>Haptophyta</taxon>
        <taxon>Prymnesiophyceae</taxon>
        <taxon>Prymnesiales</taxon>
        <taxon>Chrysochromulinaceae</taxon>
        <taxon>Chrysochromulina</taxon>
    </lineage>
</organism>
<dbReference type="InterPro" id="IPR037185">
    <property type="entry name" value="EmrE-like"/>
</dbReference>
<dbReference type="GO" id="GO:0000139">
    <property type="term" value="C:Golgi membrane"/>
    <property type="evidence" value="ECO:0007669"/>
    <property type="project" value="InterPro"/>
</dbReference>
<keyword evidence="8" id="KW-1185">Reference proteome</keyword>
<keyword evidence="2 6" id="KW-0812">Transmembrane</keyword>
<feature type="transmembrane region" description="Helical" evidence="6">
    <location>
        <begin position="214"/>
        <end position="235"/>
    </location>
</feature>
<gene>
    <name evidence="7" type="ORF">Ctob_013612</name>
</gene>
<evidence type="ECO:0000313" key="8">
    <source>
        <dbReference type="Proteomes" id="UP000037460"/>
    </source>
</evidence>
<dbReference type="SUPFAM" id="SSF103481">
    <property type="entry name" value="Multidrug resistance efflux transporter EmrE"/>
    <property type="match status" value="1"/>
</dbReference>
<dbReference type="GO" id="GO:0015165">
    <property type="term" value="F:pyrimidine nucleotide-sugar transmembrane transporter activity"/>
    <property type="evidence" value="ECO:0007669"/>
    <property type="project" value="InterPro"/>
</dbReference>
<feature type="transmembrane region" description="Helical" evidence="6">
    <location>
        <begin position="175"/>
        <end position="194"/>
    </location>
</feature>